<dbReference type="GO" id="GO:0051156">
    <property type="term" value="P:glucose 6-phosphate metabolic process"/>
    <property type="evidence" value="ECO:0007669"/>
    <property type="project" value="TreeGrafter"/>
</dbReference>
<dbReference type="GO" id="GO:0048029">
    <property type="term" value="F:monosaccharide binding"/>
    <property type="evidence" value="ECO:0007669"/>
    <property type="project" value="TreeGrafter"/>
</dbReference>
<dbReference type="UniPathway" id="UPA00109">
    <property type="reaction ID" value="UER00181"/>
</dbReference>
<dbReference type="Proteomes" id="UP000229782">
    <property type="component" value="Unassembled WGS sequence"/>
</dbReference>
<dbReference type="AlphaFoldDB" id="A0A2H0N3B1"/>
<dbReference type="Gene3D" id="3.40.50.10490">
    <property type="entry name" value="Glucose-6-phosphate isomerase like protein, domain 1"/>
    <property type="match status" value="1"/>
</dbReference>
<dbReference type="InterPro" id="IPR035482">
    <property type="entry name" value="SIS_PGI_2"/>
</dbReference>
<comment type="similarity">
    <text evidence="4">Belongs to the GPI family.</text>
</comment>
<protein>
    <recommendedName>
        <fullName evidence="4">Glucose-6-phosphate isomerase</fullName>
        <ecNumber evidence="4">5.3.1.9</ecNumber>
    </recommendedName>
</protein>
<dbReference type="GO" id="GO:0006094">
    <property type="term" value="P:gluconeogenesis"/>
    <property type="evidence" value="ECO:0007669"/>
    <property type="project" value="UniProtKB-KW"/>
</dbReference>
<dbReference type="SUPFAM" id="SSF53697">
    <property type="entry name" value="SIS domain"/>
    <property type="match status" value="1"/>
</dbReference>
<sequence>MNALGATDQHSQSQLYNEGPNDKLFLFFVVETLTKHIRIPYTNFTHKDIAYLKNTSFNELLDIERMATTMSYTKNKRPNLTITIPHIDEEHLGQLFMLFEGATAFLGELCDVDAFNQPGVELSKKLTKEALLQK</sequence>
<comment type="pathway">
    <text evidence="4">Carbohydrate degradation; glycolysis; D-glyceraldehyde 3-phosphate and glycerone phosphate from D-glucose: step 2/4.</text>
</comment>
<dbReference type="GO" id="GO:0006096">
    <property type="term" value="P:glycolytic process"/>
    <property type="evidence" value="ECO:0007669"/>
    <property type="project" value="UniProtKB-UniPathway"/>
</dbReference>
<name>A0A2H0N3B1_9BACT</name>
<organism evidence="5 6">
    <name type="scientific">Candidatus Magasanikbacteria bacterium CG11_big_fil_rev_8_21_14_0_20_43_7</name>
    <dbReference type="NCBI Taxonomy" id="1974654"/>
    <lineage>
        <taxon>Bacteria</taxon>
        <taxon>Candidatus Magasanikiibacteriota</taxon>
    </lineage>
</organism>
<dbReference type="CDD" id="cd05016">
    <property type="entry name" value="SIS_PGI_2"/>
    <property type="match status" value="1"/>
</dbReference>
<comment type="catalytic activity">
    <reaction evidence="4">
        <text>alpha-D-glucose 6-phosphate = beta-D-fructose 6-phosphate</text>
        <dbReference type="Rhea" id="RHEA:11816"/>
        <dbReference type="ChEBI" id="CHEBI:57634"/>
        <dbReference type="ChEBI" id="CHEBI:58225"/>
        <dbReference type="EC" id="5.3.1.9"/>
    </reaction>
</comment>
<evidence type="ECO:0000313" key="6">
    <source>
        <dbReference type="Proteomes" id="UP000229782"/>
    </source>
</evidence>
<comment type="caution">
    <text evidence="5">The sequence shown here is derived from an EMBL/GenBank/DDBJ whole genome shotgun (WGS) entry which is preliminary data.</text>
</comment>
<keyword evidence="2 4" id="KW-0324">Glycolysis</keyword>
<reference evidence="5 6" key="1">
    <citation type="submission" date="2017-09" db="EMBL/GenBank/DDBJ databases">
        <title>Depth-based differentiation of microbial function through sediment-hosted aquifers and enrichment of novel symbionts in the deep terrestrial subsurface.</title>
        <authorList>
            <person name="Probst A.J."/>
            <person name="Ladd B."/>
            <person name="Jarett J.K."/>
            <person name="Geller-Mcgrath D.E."/>
            <person name="Sieber C.M."/>
            <person name="Emerson J.B."/>
            <person name="Anantharaman K."/>
            <person name="Thomas B.C."/>
            <person name="Malmstrom R."/>
            <person name="Stieglmeier M."/>
            <person name="Klingl A."/>
            <person name="Woyke T."/>
            <person name="Ryan C.M."/>
            <person name="Banfield J.F."/>
        </authorList>
    </citation>
    <scope>NUCLEOTIDE SEQUENCE [LARGE SCALE GENOMIC DNA]</scope>
    <source>
        <strain evidence="5">CG11_big_fil_rev_8_21_14_0_20_43_7</strain>
    </source>
</reference>
<dbReference type="GO" id="GO:0004347">
    <property type="term" value="F:glucose-6-phosphate isomerase activity"/>
    <property type="evidence" value="ECO:0007669"/>
    <property type="project" value="UniProtKB-EC"/>
</dbReference>
<proteinExistence type="inferred from homology"/>
<accession>A0A2H0N3B1</accession>
<dbReference type="InterPro" id="IPR001672">
    <property type="entry name" value="G6P_Isomerase"/>
</dbReference>
<evidence type="ECO:0000256" key="4">
    <source>
        <dbReference type="RuleBase" id="RU000612"/>
    </source>
</evidence>
<gene>
    <name evidence="5" type="ORF">COV60_00650</name>
</gene>
<dbReference type="Pfam" id="PF00342">
    <property type="entry name" value="PGI"/>
    <property type="match status" value="1"/>
</dbReference>
<keyword evidence="1 4" id="KW-0312">Gluconeogenesis</keyword>
<dbReference type="PROSITE" id="PS51463">
    <property type="entry name" value="P_GLUCOSE_ISOMERASE_3"/>
    <property type="match status" value="1"/>
</dbReference>
<keyword evidence="3 4" id="KW-0413">Isomerase</keyword>
<evidence type="ECO:0000256" key="3">
    <source>
        <dbReference type="ARBA" id="ARBA00023235"/>
    </source>
</evidence>
<evidence type="ECO:0000256" key="1">
    <source>
        <dbReference type="ARBA" id="ARBA00022432"/>
    </source>
</evidence>
<evidence type="ECO:0000256" key="2">
    <source>
        <dbReference type="ARBA" id="ARBA00023152"/>
    </source>
</evidence>
<evidence type="ECO:0000313" key="5">
    <source>
        <dbReference type="EMBL" id="PIR03380.1"/>
    </source>
</evidence>
<dbReference type="PANTHER" id="PTHR11469:SF1">
    <property type="entry name" value="GLUCOSE-6-PHOSPHATE ISOMERASE"/>
    <property type="match status" value="1"/>
</dbReference>
<dbReference type="PANTHER" id="PTHR11469">
    <property type="entry name" value="GLUCOSE-6-PHOSPHATE ISOMERASE"/>
    <property type="match status" value="1"/>
</dbReference>
<dbReference type="GO" id="GO:0005829">
    <property type="term" value="C:cytosol"/>
    <property type="evidence" value="ECO:0007669"/>
    <property type="project" value="TreeGrafter"/>
</dbReference>
<dbReference type="PRINTS" id="PR00662">
    <property type="entry name" value="G6PISOMERASE"/>
</dbReference>
<dbReference type="InterPro" id="IPR046348">
    <property type="entry name" value="SIS_dom_sf"/>
</dbReference>
<dbReference type="EC" id="5.3.1.9" evidence="4"/>
<dbReference type="GO" id="GO:0097367">
    <property type="term" value="F:carbohydrate derivative binding"/>
    <property type="evidence" value="ECO:0007669"/>
    <property type="project" value="InterPro"/>
</dbReference>
<dbReference type="EMBL" id="PCWM01000013">
    <property type="protein sequence ID" value="PIR03380.1"/>
    <property type="molecule type" value="Genomic_DNA"/>
</dbReference>